<keyword evidence="2" id="KW-1185">Reference proteome</keyword>
<dbReference type="GO" id="GO:0035082">
    <property type="term" value="P:axoneme assembly"/>
    <property type="evidence" value="ECO:0007669"/>
    <property type="project" value="InterPro"/>
</dbReference>
<evidence type="ECO:0000313" key="1">
    <source>
        <dbReference type="EMBL" id="KAI6649960.1"/>
    </source>
</evidence>
<keyword evidence="1" id="KW-0966">Cell projection</keyword>
<keyword evidence="1" id="KW-0969">Cilium</keyword>
<sequence length="1240" mass="144493">MNTLSVTAVERFIFAGQWALDLNQSWLISNSLVCFWNYTRHLYTLKNEIVLLQPLRDIYSHITSKHNVSPHLLIYKLSYACINCLYQSSQHTKSVPPVIPGTTLKGSLKNDKDKKNVDTPISSSGFGTQLEVVSEELLKEAKEICEFSLSLLMNIDLNLTNFKQLVSIWVKVLIQLGQKIRYEFLIELFKDSDDLHIIKATVMIEVLSSKNSNLLVPEIALSSAFDCLTCSKSPNSIINLELIIELAGLYLNVEHYSMVSSCVEYGRNIGILLLSESQTMIVHQKICFCLSQLESISAISLSCVKPFARSSEIFEQMLKAFSYGNESNSVNLFLYCLQMILNYCRLVLNTPEFTYFLTKNATTILSYLSKYKKVEISLFRFDKGKDIRIEFFMLCLDAFSRQKMWNIGLKFVELALTQIPRESHQNLFKYLIIFKSNMKIDVHMDILRIIADFDQIDQSDLWLMAAHASTSFKFKFVYYKSALESLSGVDDFLLRIEVLFEFLSWLVLIKYPPKVLCTLFEDTLGQLIEYVFERLIDNIGDDDGIYQKDAPLAPEFIHQNKNYGKFNQSFEEWTTPEIDCFFRLSIISLILSGRSDGLLYDSNLRLLLFCVYSMLNQTVVRDTDLRMTTQELSKKSKGSTKFNTNMAVPHSLPDWSQYILNRTQLIDTNQRPKISLKYPNITMYYLNYFKEELKLSLFSHYQLIPLLLIHYISTTNENCPRSWLHLSYISMMIYSKKFIFDSSYEFWKEKLYGEYFAKEDRSILHEITKDFHNQAIVLPGPFLPDSASATCKNINLDIFYTFYQSDFIIYLALEISNVLLELGELQPTIDIVAECEVFLELSPKLFFDYKIQSLKASIHDAFNFSINGQSIITRMLQDKFLPINVLLHFYNSVGNFLEYSLANEYLENYIRLFHKNISDKSWNYYSYIKTRFEFELATRKLDFAFSHIETNRKRNIIDIEILLETLYSCFCMYYSSQNFIDCISSLKNYVFYLCKLATIIDEAIPLETYSRYVMKTVLSYKRLNQLYIDTISYLNSVSLEFDVFLDNYSPICSDFANTQISFSSFGITVFEKCTELCTKKLNFHISTSTHRIFDMLVYRNFKSLEFSEQLIQNCFRIITESIAILVSLQNNPSLEYIVQLSRAMIALYHYFGTETDQMWVCYNSDSDQYSRSTMLEIIEFKEHEISQSKALFYIASSNKHFQQLTLLCLKDGININLLTDISYIQFSAIDLIPNYTRLFH</sequence>
<dbReference type="InterPro" id="IPR039586">
    <property type="entry name" value="CFAP46"/>
</dbReference>
<keyword evidence="1" id="KW-0282">Flagellum</keyword>
<comment type="caution">
    <text evidence="1">The sequence shown here is derived from an EMBL/GenBank/DDBJ whole genome shotgun (WGS) entry which is preliminary data.</text>
</comment>
<dbReference type="Proteomes" id="UP001165289">
    <property type="component" value="Unassembled WGS sequence"/>
</dbReference>
<proteinExistence type="predicted"/>
<dbReference type="EMBL" id="JAKMXF010000316">
    <property type="protein sequence ID" value="KAI6649960.1"/>
    <property type="molecule type" value="Genomic_DNA"/>
</dbReference>
<dbReference type="GO" id="GO:0060294">
    <property type="term" value="P:cilium movement involved in cell motility"/>
    <property type="evidence" value="ECO:0007669"/>
    <property type="project" value="InterPro"/>
</dbReference>
<protein>
    <submittedName>
        <fullName evidence="1">Cilia- and flagella-associated protein 46-like</fullName>
    </submittedName>
</protein>
<organism evidence="1 2">
    <name type="scientific">Oopsacas minuta</name>
    <dbReference type="NCBI Taxonomy" id="111878"/>
    <lineage>
        <taxon>Eukaryota</taxon>
        <taxon>Metazoa</taxon>
        <taxon>Porifera</taxon>
        <taxon>Hexactinellida</taxon>
        <taxon>Hexasterophora</taxon>
        <taxon>Lyssacinosida</taxon>
        <taxon>Leucopsacidae</taxon>
        <taxon>Oopsacas</taxon>
    </lineage>
</organism>
<dbReference type="PANTHER" id="PTHR15977">
    <property type="entry name" value="CILIA- AND FLAGELLA-ASSOCIATED PROTEIN 46"/>
    <property type="match status" value="1"/>
</dbReference>
<accession>A0AAV7JND5</accession>
<name>A0AAV7JND5_9METZ</name>
<gene>
    <name evidence="1" type="ORF">LOD99_6324</name>
</gene>
<dbReference type="PANTHER" id="PTHR15977:SF15">
    <property type="entry name" value="CILIA- AND FLAGELLA-ASSOCIATED PROTEIN 46"/>
    <property type="match status" value="1"/>
</dbReference>
<dbReference type="AlphaFoldDB" id="A0AAV7JND5"/>
<evidence type="ECO:0000313" key="2">
    <source>
        <dbReference type="Proteomes" id="UP001165289"/>
    </source>
</evidence>
<reference evidence="1 2" key="1">
    <citation type="journal article" date="2023" name="BMC Biol.">
        <title>The compact genome of the sponge Oopsacas minuta (Hexactinellida) is lacking key metazoan core genes.</title>
        <authorList>
            <person name="Santini S."/>
            <person name="Schenkelaars Q."/>
            <person name="Jourda C."/>
            <person name="Duchesne M."/>
            <person name="Belahbib H."/>
            <person name="Rocher C."/>
            <person name="Selva M."/>
            <person name="Riesgo A."/>
            <person name="Vervoort M."/>
            <person name="Leys S.P."/>
            <person name="Kodjabachian L."/>
            <person name="Le Bivic A."/>
            <person name="Borchiellini C."/>
            <person name="Claverie J.M."/>
            <person name="Renard E."/>
        </authorList>
    </citation>
    <scope>NUCLEOTIDE SEQUENCE [LARGE SCALE GENOMIC DNA]</scope>
    <source>
        <strain evidence="1">SPO-2</strain>
    </source>
</reference>